<accession>A0A2G8TDZ3</accession>
<protein>
    <submittedName>
        <fullName evidence="2">Uncharacterized protein</fullName>
    </submittedName>
</protein>
<keyword evidence="1" id="KW-0812">Transmembrane</keyword>
<dbReference type="AlphaFoldDB" id="A0A2G8TDZ3"/>
<dbReference type="Proteomes" id="UP000230390">
    <property type="component" value="Unassembled WGS sequence"/>
</dbReference>
<dbReference type="OrthoDB" id="8760088at2"/>
<organism evidence="2 3">
    <name type="scientific">Massilia eurypsychrophila</name>
    <dbReference type="NCBI Taxonomy" id="1485217"/>
    <lineage>
        <taxon>Bacteria</taxon>
        <taxon>Pseudomonadati</taxon>
        <taxon>Pseudomonadota</taxon>
        <taxon>Betaproteobacteria</taxon>
        <taxon>Burkholderiales</taxon>
        <taxon>Oxalobacteraceae</taxon>
        <taxon>Telluria group</taxon>
        <taxon>Massilia</taxon>
    </lineage>
</organism>
<feature type="transmembrane region" description="Helical" evidence="1">
    <location>
        <begin position="66"/>
        <end position="86"/>
    </location>
</feature>
<dbReference type="RefSeq" id="WP_099789889.1">
    <property type="nucleotide sequence ID" value="NZ_JBHLYV010000017.1"/>
</dbReference>
<keyword evidence="1" id="KW-1133">Transmembrane helix</keyword>
<evidence type="ECO:0000256" key="1">
    <source>
        <dbReference type="SAM" id="Phobius"/>
    </source>
</evidence>
<reference evidence="2 3" key="1">
    <citation type="submission" date="2017-10" db="EMBL/GenBank/DDBJ databases">
        <title>Massilia psychrophilum sp. nov., a novel purple-pigmented bacterium isolated from Tianshan glacier, Xinjiang Municipality, China.</title>
        <authorList>
            <person name="Wang H."/>
        </authorList>
    </citation>
    <scope>NUCLEOTIDE SEQUENCE [LARGE SCALE GENOMIC DNA]</scope>
    <source>
        <strain evidence="2 3">JCM 30074</strain>
    </source>
</reference>
<dbReference type="EMBL" id="PDOC01000009">
    <property type="protein sequence ID" value="PIL44179.1"/>
    <property type="molecule type" value="Genomic_DNA"/>
</dbReference>
<keyword evidence="3" id="KW-1185">Reference proteome</keyword>
<sequence length="125" mass="13108">MKKIAPVIILLLCFMLVWNVFADPFPLDFDIDGEMVDGPLGALIGLLFAGGGLIIAALVVLMVGALLAVVFAGVGLLLTVGLGVGFLVVAAVLSPLLLPVLIPLAIIWFFMDRARRNRIKAAAAV</sequence>
<feature type="transmembrane region" description="Helical" evidence="1">
    <location>
        <begin position="92"/>
        <end position="111"/>
    </location>
</feature>
<gene>
    <name evidence="2" type="ORF">CR105_15900</name>
</gene>
<evidence type="ECO:0000313" key="2">
    <source>
        <dbReference type="EMBL" id="PIL44179.1"/>
    </source>
</evidence>
<proteinExistence type="predicted"/>
<evidence type="ECO:0000313" key="3">
    <source>
        <dbReference type="Proteomes" id="UP000230390"/>
    </source>
</evidence>
<feature type="transmembrane region" description="Helical" evidence="1">
    <location>
        <begin position="38"/>
        <end position="59"/>
    </location>
</feature>
<keyword evidence="1" id="KW-0472">Membrane</keyword>
<comment type="caution">
    <text evidence="2">The sequence shown here is derived from an EMBL/GenBank/DDBJ whole genome shotgun (WGS) entry which is preliminary data.</text>
</comment>
<name>A0A2G8TDZ3_9BURK</name>